<feature type="region of interest" description="Disordered" evidence="2">
    <location>
        <begin position="59"/>
        <end position="127"/>
    </location>
</feature>
<sequence>MLSEGQRIEVYWPSDEAWYAGTVTEVREDGGAKVLYDDGDVEDLTTEVLFDEGACRLLGGDDASAGNEGDEEKEEGKEGAEEGYEVSANEDLTEADDLYDEEHELSTSQPHPDGALNPSASSEHLTRQLQKVLDSINIKDFQQEQEDQEEWLQAFLMNQDEVGWDNVDFYEAEGSPAYTSPAHTSSSPARASPDRFNTSSPMHPIEAPLSSAPHVALRPHSPPSPLHAANQMIQNFADAAYEAAQKVQPQAAKPSIRTPLSTSVRNAGAEGVALLQGSVLSAKQLPGDPVLVCNPFVKVLYSSTQASNSLFACKTSIHVTDVQQDTRDPVWEKGKFSMEIVPTEGWEVEDLSGDVIFAVYDMDVGGKQSFVGQVVVPLRSLMKNDDEDELEGEEDMGLGVPNSIDKWLPLQSRNSKQVGFGVELHVKLKLYLPASARRKVEIDKMAKMRRTRMQETKARKEARDKAKTKAARRKPKNESEYKQQKQKYSYTPNNVKERMFRDRLIRMENERLQKRIDNLRPAGKDDKDRPFDVKQQEEKKKLREERAKAKGTKGTKGTTIFNDENATAGAKNMLPEADSESAQRYLDHVQLANQCQKEARELAKLREECSGIKTQVMKLEQQRRTESKAVMTLLKFVKSNPQKTAPKQLKNVTIPSADLDNLEVTPEAGDLKKAYEKLHHRRSCAVDKIKDARSRIAAATTAIAQVEEQLEIARQRYEDPEADQQLAAAHREVSRLRTDVETLKYEAKLGYSFQKNAEGDIIMMNDEVKRLKGKEERKRAKIKKCAFDRDAAREEYKAWLSEDSARDINHASKVFTNALKMIEKHGNLRRRGIFGEQIDKARNRAESNLSVIAS</sequence>
<evidence type="ECO:0000313" key="4">
    <source>
        <dbReference type="EMBL" id="GMI25503.1"/>
    </source>
</evidence>
<feature type="compositionally biased region" description="Basic and acidic residues" evidence="2">
    <location>
        <begin position="449"/>
        <end position="467"/>
    </location>
</feature>
<dbReference type="Gene3D" id="2.60.40.150">
    <property type="entry name" value="C2 domain"/>
    <property type="match status" value="1"/>
</dbReference>
<feature type="region of interest" description="Disordered" evidence="2">
    <location>
        <begin position="515"/>
        <end position="561"/>
    </location>
</feature>
<feature type="region of interest" description="Disordered" evidence="2">
    <location>
        <begin position="449"/>
        <end position="493"/>
    </location>
</feature>
<feature type="compositionally biased region" description="Basic and acidic residues" evidence="2">
    <location>
        <begin position="515"/>
        <end position="548"/>
    </location>
</feature>
<dbReference type="SUPFAM" id="SSF63748">
    <property type="entry name" value="Tudor/PWWP/MBT"/>
    <property type="match status" value="1"/>
</dbReference>
<comment type="caution">
    <text evidence="4">The sequence shown here is derived from an EMBL/GenBank/DDBJ whole genome shotgun (WGS) entry which is preliminary data.</text>
</comment>
<dbReference type="PROSITE" id="PS50004">
    <property type="entry name" value="C2"/>
    <property type="match status" value="1"/>
</dbReference>
<feature type="compositionally biased region" description="Acidic residues" evidence="2">
    <location>
        <begin position="91"/>
        <end position="103"/>
    </location>
</feature>
<feature type="domain" description="C2" evidence="3">
    <location>
        <begin position="254"/>
        <end position="392"/>
    </location>
</feature>
<dbReference type="SMART" id="SM00239">
    <property type="entry name" value="C2"/>
    <property type="match status" value="1"/>
</dbReference>
<protein>
    <recommendedName>
        <fullName evidence="3">C2 domain-containing protein</fullName>
    </recommendedName>
</protein>
<evidence type="ECO:0000313" key="5">
    <source>
        <dbReference type="Proteomes" id="UP001165065"/>
    </source>
</evidence>
<feature type="coiled-coil region" evidence="1">
    <location>
        <begin position="588"/>
        <end position="622"/>
    </location>
</feature>
<feature type="coiled-coil region" evidence="1">
    <location>
        <begin position="689"/>
        <end position="746"/>
    </location>
</feature>
<feature type="compositionally biased region" description="Polar residues" evidence="2">
    <location>
        <begin position="177"/>
        <end position="201"/>
    </location>
</feature>
<dbReference type="Gene3D" id="2.30.30.140">
    <property type="match status" value="1"/>
</dbReference>
<feature type="compositionally biased region" description="Polar residues" evidence="2">
    <location>
        <begin position="118"/>
        <end position="127"/>
    </location>
</feature>
<dbReference type="InterPro" id="IPR035892">
    <property type="entry name" value="C2_domain_sf"/>
</dbReference>
<dbReference type="EMBL" id="BRYA01000611">
    <property type="protein sequence ID" value="GMI25503.1"/>
    <property type="molecule type" value="Genomic_DNA"/>
</dbReference>
<evidence type="ECO:0000256" key="1">
    <source>
        <dbReference type="SAM" id="Coils"/>
    </source>
</evidence>
<name>A0A9W7FZQ1_9STRA</name>
<proteinExistence type="predicted"/>
<dbReference type="AlphaFoldDB" id="A0A9W7FZQ1"/>
<dbReference type="CDD" id="cd20404">
    <property type="entry name" value="Tudor_Agenet_AtEML-like"/>
    <property type="match status" value="1"/>
</dbReference>
<dbReference type="OrthoDB" id="200660at2759"/>
<evidence type="ECO:0000259" key="3">
    <source>
        <dbReference type="PROSITE" id="PS50004"/>
    </source>
</evidence>
<dbReference type="CDD" id="cd00030">
    <property type="entry name" value="C2"/>
    <property type="match status" value="1"/>
</dbReference>
<feature type="region of interest" description="Disordered" evidence="2">
    <location>
        <begin position="175"/>
        <end position="204"/>
    </location>
</feature>
<gene>
    <name evidence="4" type="ORF">TrCOL_g9097</name>
</gene>
<reference evidence="5" key="1">
    <citation type="journal article" date="2023" name="Commun. Biol.">
        <title>Genome analysis of Parmales, the sister group of diatoms, reveals the evolutionary specialization of diatoms from phago-mixotrophs to photoautotrophs.</title>
        <authorList>
            <person name="Ban H."/>
            <person name="Sato S."/>
            <person name="Yoshikawa S."/>
            <person name="Yamada K."/>
            <person name="Nakamura Y."/>
            <person name="Ichinomiya M."/>
            <person name="Sato N."/>
            <person name="Blanc-Mathieu R."/>
            <person name="Endo H."/>
            <person name="Kuwata A."/>
            <person name="Ogata H."/>
        </authorList>
    </citation>
    <scope>NUCLEOTIDE SEQUENCE [LARGE SCALE GENOMIC DNA]</scope>
</reference>
<dbReference type="Pfam" id="PF00168">
    <property type="entry name" value="C2"/>
    <property type="match status" value="1"/>
</dbReference>
<organism evidence="4 5">
    <name type="scientific">Triparma columacea</name>
    <dbReference type="NCBI Taxonomy" id="722753"/>
    <lineage>
        <taxon>Eukaryota</taxon>
        <taxon>Sar</taxon>
        <taxon>Stramenopiles</taxon>
        <taxon>Ochrophyta</taxon>
        <taxon>Bolidophyceae</taxon>
        <taxon>Parmales</taxon>
        <taxon>Triparmaceae</taxon>
        <taxon>Triparma</taxon>
    </lineage>
</organism>
<keyword evidence="5" id="KW-1185">Reference proteome</keyword>
<evidence type="ECO:0000256" key="2">
    <source>
        <dbReference type="SAM" id="MobiDB-lite"/>
    </source>
</evidence>
<dbReference type="Proteomes" id="UP001165065">
    <property type="component" value="Unassembled WGS sequence"/>
</dbReference>
<dbReference type="InterPro" id="IPR000008">
    <property type="entry name" value="C2_dom"/>
</dbReference>
<dbReference type="SUPFAM" id="SSF49562">
    <property type="entry name" value="C2 domain (Calcium/lipid-binding domain, CaLB)"/>
    <property type="match status" value="1"/>
</dbReference>
<dbReference type="Gene3D" id="1.10.287.1490">
    <property type="match status" value="1"/>
</dbReference>
<accession>A0A9W7FZQ1</accession>
<keyword evidence="1" id="KW-0175">Coiled coil</keyword>